<reference evidence="2" key="1">
    <citation type="submission" date="2020-11" db="EMBL/GenBank/DDBJ databases">
        <title>Nocardioides sp. nov., isolated from Soil of Cynanchum wilfordii Hemsley rhizosphere.</title>
        <authorList>
            <person name="Lee J.-S."/>
            <person name="Suh M.K."/>
            <person name="Kim J.-S."/>
        </authorList>
    </citation>
    <scope>NUCLEOTIDE SEQUENCE</scope>
    <source>
        <strain evidence="2">KCTC 19275</strain>
    </source>
</reference>
<name>A0A930VE16_9ACTN</name>
<organism evidence="2 3">
    <name type="scientific">Nocardioides islandensis</name>
    <dbReference type="NCBI Taxonomy" id="433663"/>
    <lineage>
        <taxon>Bacteria</taxon>
        <taxon>Bacillati</taxon>
        <taxon>Actinomycetota</taxon>
        <taxon>Actinomycetes</taxon>
        <taxon>Propionibacteriales</taxon>
        <taxon>Nocardioidaceae</taxon>
        <taxon>Nocardioides</taxon>
    </lineage>
</organism>
<dbReference type="Pfam" id="PF00027">
    <property type="entry name" value="cNMP_binding"/>
    <property type="match status" value="1"/>
</dbReference>
<dbReference type="RefSeq" id="WP_194708020.1">
    <property type="nucleotide sequence ID" value="NZ_JADKPN010000011.1"/>
</dbReference>
<accession>A0A930VE16</accession>
<dbReference type="InterPro" id="IPR014710">
    <property type="entry name" value="RmlC-like_jellyroll"/>
</dbReference>
<dbReference type="PROSITE" id="PS50042">
    <property type="entry name" value="CNMP_BINDING_3"/>
    <property type="match status" value="1"/>
</dbReference>
<dbReference type="SUPFAM" id="SSF51206">
    <property type="entry name" value="cAMP-binding domain-like"/>
    <property type="match status" value="1"/>
</dbReference>
<evidence type="ECO:0000313" key="3">
    <source>
        <dbReference type="Proteomes" id="UP000640489"/>
    </source>
</evidence>
<dbReference type="Gene3D" id="2.60.120.10">
    <property type="entry name" value="Jelly Rolls"/>
    <property type="match status" value="1"/>
</dbReference>
<dbReference type="InterPro" id="IPR018490">
    <property type="entry name" value="cNMP-bd_dom_sf"/>
</dbReference>
<dbReference type="AlphaFoldDB" id="A0A930VE16"/>
<gene>
    <name evidence="2" type="ORF">ISU07_17015</name>
</gene>
<evidence type="ECO:0000259" key="1">
    <source>
        <dbReference type="PROSITE" id="PS50042"/>
    </source>
</evidence>
<comment type="caution">
    <text evidence="2">The sequence shown here is derived from an EMBL/GenBank/DDBJ whole genome shotgun (WGS) entry which is preliminary data.</text>
</comment>
<dbReference type="EMBL" id="JADKPN010000011">
    <property type="protein sequence ID" value="MBF4764837.1"/>
    <property type="molecule type" value="Genomic_DNA"/>
</dbReference>
<sequence>MADLLGLTADLPSVTVPAGDVVIEEGAPAGRLLVLVSGGVVVEHDGVAFARIDHPGAVFGEMSVVLGKPATATVRAVDEVEVRVVEDAEAFLTEHPGAALAVLRTTAGRLDGLTQYLVDVKRQFADAGGHLGMVDQILDRLVHHQAPRPSTGSARDPEGDHVH</sequence>
<dbReference type="SMART" id="SM00100">
    <property type="entry name" value="cNMP"/>
    <property type="match status" value="1"/>
</dbReference>
<keyword evidence="3" id="KW-1185">Reference proteome</keyword>
<feature type="domain" description="Cyclic nucleotide-binding" evidence="1">
    <location>
        <begin position="1"/>
        <end position="86"/>
    </location>
</feature>
<dbReference type="InterPro" id="IPR000595">
    <property type="entry name" value="cNMP-bd_dom"/>
</dbReference>
<protein>
    <submittedName>
        <fullName evidence="2">Cyclic nucleotide-binding domain-containing protein</fullName>
    </submittedName>
</protein>
<dbReference type="Proteomes" id="UP000640489">
    <property type="component" value="Unassembled WGS sequence"/>
</dbReference>
<proteinExistence type="predicted"/>
<evidence type="ECO:0000313" key="2">
    <source>
        <dbReference type="EMBL" id="MBF4764837.1"/>
    </source>
</evidence>